<sequence length="262" mass="28838">MLNKFFKSVLSLVAIVLVSFHGNAQVKPSELTTKDVAVYHNKLLAHYFSKGLYLQQDLTVGRLATNFEQYLNVGQTNVYTSVSGKEIKDVDYTYIVGELENAFKKQDKISAELKGIIIQATKDAYTLSNKENAEKTINNLIGYKSKNAEETVAIQTFGYTLINSYNFWASVENENKGKFQTQGLSKGSKVIIADAVGAVIGGLTGFGIGGIIGGAVASVLAQEYLPEKQISVGSDYSYWNKPVERVSAFDQFINLNQPVYIK</sequence>
<keyword evidence="3" id="KW-1185">Reference proteome</keyword>
<dbReference type="RefSeq" id="WP_133712518.1">
    <property type="nucleotide sequence ID" value="NZ_SOAG01000012.1"/>
</dbReference>
<protein>
    <recommendedName>
        <fullName evidence="4">SdpC family antimicrobial peptide</fullName>
    </recommendedName>
</protein>
<evidence type="ECO:0008006" key="4">
    <source>
        <dbReference type="Google" id="ProtNLM"/>
    </source>
</evidence>
<comment type="caution">
    <text evidence="2">The sequence shown here is derived from an EMBL/GenBank/DDBJ whole genome shotgun (WGS) entry which is preliminary data.</text>
</comment>
<accession>A0A4R7EVJ7</accession>
<keyword evidence="1" id="KW-0732">Signal</keyword>
<proteinExistence type="predicted"/>
<dbReference type="Proteomes" id="UP000295215">
    <property type="component" value="Unassembled WGS sequence"/>
</dbReference>
<evidence type="ECO:0000313" key="2">
    <source>
        <dbReference type="EMBL" id="TDS58200.1"/>
    </source>
</evidence>
<dbReference type="AlphaFoldDB" id="A0A4R7EVJ7"/>
<evidence type="ECO:0000256" key="1">
    <source>
        <dbReference type="SAM" id="SignalP"/>
    </source>
</evidence>
<evidence type="ECO:0000313" key="3">
    <source>
        <dbReference type="Proteomes" id="UP000295215"/>
    </source>
</evidence>
<reference evidence="2 3" key="1">
    <citation type="submission" date="2019-03" db="EMBL/GenBank/DDBJ databases">
        <title>Genomic Encyclopedia of Archaeal and Bacterial Type Strains, Phase II (KMG-II): from individual species to whole genera.</title>
        <authorList>
            <person name="Goeker M."/>
        </authorList>
    </citation>
    <scope>NUCLEOTIDE SEQUENCE [LARGE SCALE GENOMIC DNA]</scope>
    <source>
        <strain evidence="2 3">DSM 28213</strain>
    </source>
</reference>
<name>A0A4R7EVJ7_9FLAO</name>
<dbReference type="EMBL" id="SOAG01000012">
    <property type="protein sequence ID" value="TDS58200.1"/>
    <property type="molecule type" value="Genomic_DNA"/>
</dbReference>
<gene>
    <name evidence="2" type="ORF">C8P70_11231</name>
</gene>
<organism evidence="2 3">
    <name type="scientific">Myroides indicus</name>
    <dbReference type="NCBI Taxonomy" id="1323422"/>
    <lineage>
        <taxon>Bacteria</taxon>
        <taxon>Pseudomonadati</taxon>
        <taxon>Bacteroidota</taxon>
        <taxon>Flavobacteriia</taxon>
        <taxon>Flavobacteriales</taxon>
        <taxon>Flavobacteriaceae</taxon>
        <taxon>Myroides</taxon>
    </lineage>
</organism>
<feature type="signal peptide" evidence="1">
    <location>
        <begin position="1"/>
        <end position="24"/>
    </location>
</feature>
<feature type="chain" id="PRO_5020611810" description="SdpC family antimicrobial peptide" evidence="1">
    <location>
        <begin position="25"/>
        <end position="262"/>
    </location>
</feature>